<feature type="region of interest" description="Disordered" evidence="6">
    <location>
        <begin position="37"/>
        <end position="59"/>
    </location>
</feature>
<dbReference type="InterPro" id="IPR014349">
    <property type="entry name" value="Rieske_Fe-S_prot"/>
</dbReference>
<evidence type="ECO:0000256" key="3">
    <source>
        <dbReference type="ARBA" id="ARBA00023004"/>
    </source>
</evidence>
<comment type="caution">
    <text evidence="8">The sequence shown here is derived from an EMBL/GenBank/DDBJ whole genome shotgun (WGS) entry which is preliminary data.</text>
</comment>
<organism evidence="8 9">
    <name type="scientific">Emticicia soli</name>
    <dbReference type="NCBI Taxonomy" id="2027878"/>
    <lineage>
        <taxon>Bacteria</taxon>
        <taxon>Pseudomonadati</taxon>
        <taxon>Bacteroidota</taxon>
        <taxon>Cytophagia</taxon>
        <taxon>Cytophagales</taxon>
        <taxon>Leadbetterellaceae</taxon>
        <taxon>Emticicia</taxon>
    </lineage>
</organism>
<evidence type="ECO:0000256" key="2">
    <source>
        <dbReference type="ARBA" id="ARBA00022723"/>
    </source>
</evidence>
<dbReference type="InterPro" id="IPR017941">
    <property type="entry name" value="Rieske_2Fe-2S"/>
</dbReference>
<keyword evidence="3" id="KW-0408">Iron</keyword>
<evidence type="ECO:0000259" key="7">
    <source>
        <dbReference type="PROSITE" id="PS51296"/>
    </source>
</evidence>
<dbReference type="PROSITE" id="PS51296">
    <property type="entry name" value="RIESKE"/>
    <property type="match status" value="1"/>
</dbReference>
<evidence type="ECO:0000256" key="6">
    <source>
        <dbReference type="SAM" id="MobiDB-lite"/>
    </source>
</evidence>
<accession>A0ABW5J8W2</accession>
<dbReference type="SUPFAM" id="SSF50022">
    <property type="entry name" value="ISP domain"/>
    <property type="match status" value="1"/>
</dbReference>
<evidence type="ECO:0000313" key="9">
    <source>
        <dbReference type="Proteomes" id="UP001597510"/>
    </source>
</evidence>
<keyword evidence="4" id="KW-0411">Iron-sulfur</keyword>
<reference evidence="9" key="1">
    <citation type="journal article" date="2019" name="Int. J. Syst. Evol. Microbiol.">
        <title>The Global Catalogue of Microorganisms (GCM) 10K type strain sequencing project: providing services to taxonomists for standard genome sequencing and annotation.</title>
        <authorList>
            <consortium name="The Broad Institute Genomics Platform"/>
            <consortium name="The Broad Institute Genome Sequencing Center for Infectious Disease"/>
            <person name="Wu L."/>
            <person name="Ma J."/>
        </authorList>
    </citation>
    <scope>NUCLEOTIDE SEQUENCE [LARGE SCALE GENOMIC DNA]</scope>
    <source>
        <strain evidence="9">KCTC 52344</strain>
    </source>
</reference>
<evidence type="ECO:0000256" key="5">
    <source>
        <dbReference type="ARBA" id="ARBA00023157"/>
    </source>
</evidence>
<dbReference type="InterPro" id="IPR036922">
    <property type="entry name" value="Rieske_2Fe-2S_sf"/>
</dbReference>
<keyword evidence="2" id="KW-0479">Metal-binding</keyword>
<proteinExistence type="predicted"/>
<dbReference type="Proteomes" id="UP001597510">
    <property type="component" value="Unassembled WGS sequence"/>
</dbReference>
<dbReference type="CDD" id="cd03467">
    <property type="entry name" value="Rieske"/>
    <property type="match status" value="1"/>
</dbReference>
<protein>
    <submittedName>
        <fullName evidence="8">Ubiquinol-cytochrome c reductase iron-sulfur subunit</fullName>
    </submittedName>
</protein>
<keyword evidence="1" id="KW-0001">2Fe-2S</keyword>
<evidence type="ECO:0000256" key="4">
    <source>
        <dbReference type="ARBA" id="ARBA00023014"/>
    </source>
</evidence>
<name>A0ABW5J8W2_9BACT</name>
<sequence>MEKTQLNRGQFLRQLGLSTGALMAFYCMGTGLSACSSSGDDTDPTPNPGGSNGNTNSAAIKGTTSGANIDFTIDLTHADFSKLKTAGQFDYVANIIIVNTGGTYVALSKVCTHQGSTISYRSANNDLRCPNHGSEFNLDGSVKVSPATEALAVYKTEIQNSGNTLRVSA</sequence>
<evidence type="ECO:0000313" key="8">
    <source>
        <dbReference type="EMBL" id="MFD2522015.1"/>
    </source>
</evidence>
<gene>
    <name evidence="8" type="ORF">ACFSR2_14040</name>
</gene>
<evidence type="ECO:0000256" key="1">
    <source>
        <dbReference type="ARBA" id="ARBA00022714"/>
    </source>
</evidence>
<keyword evidence="5" id="KW-1015">Disulfide bond</keyword>
<dbReference type="PROSITE" id="PS51257">
    <property type="entry name" value="PROKAR_LIPOPROTEIN"/>
    <property type="match status" value="1"/>
</dbReference>
<dbReference type="RefSeq" id="WP_340239841.1">
    <property type="nucleotide sequence ID" value="NZ_JBBEWC010000015.1"/>
</dbReference>
<dbReference type="Gene3D" id="2.102.10.10">
    <property type="entry name" value="Rieske [2Fe-2S] iron-sulphur domain"/>
    <property type="match status" value="1"/>
</dbReference>
<dbReference type="PANTHER" id="PTHR10134">
    <property type="entry name" value="CYTOCHROME B-C1 COMPLEX SUBUNIT RIESKE, MITOCHONDRIAL"/>
    <property type="match status" value="1"/>
</dbReference>
<feature type="domain" description="Rieske" evidence="7">
    <location>
        <begin position="95"/>
        <end position="165"/>
    </location>
</feature>
<dbReference type="Pfam" id="PF00355">
    <property type="entry name" value="Rieske"/>
    <property type="match status" value="1"/>
</dbReference>
<keyword evidence="9" id="KW-1185">Reference proteome</keyword>
<dbReference type="EMBL" id="JBHULC010000012">
    <property type="protein sequence ID" value="MFD2522015.1"/>
    <property type="molecule type" value="Genomic_DNA"/>
</dbReference>